<comment type="similarity">
    <text evidence="1">Belongs to the aspartate/glutamate racemases family.</text>
</comment>
<evidence type="ECO:0000256" key="2">
    <source>
        <dbReference type="ARBA" id="ARBA00023235"/>
    </source>
</evidence>
<dbReference type="Pfam" id="PF01177">
    <property type="entry name" value="Asp_Glu_race"/>
    <property type="match status" value="1"/>
</dbReference>
<keyword evidence="2 3" id="KW-0413">Isomerase</keyword>
<evidence type="ECO:0000313" key="4">
    <source>
        <dbReference type="Proteomes" id="UP001206067"/>
    </source>
</evidence>
<dbReference type="RefSeq" id="WP_257596892.1">
    <property type="nucleotide sequence ID" value="NZ_JANKHH010000007.1"/>
</dbReference>
<dbReference type="EMBL" id="JANKHH010000007">
    <property type="protein sequence ID" value="MCR2835021.1"/>
    <property type="molecule type" value="Genomic_DNA"/>
</dbReference>
<organism evidence="3 4">
    <name type="scientific">Parerythrobacter lacustris</name>
    <dbReference type="NCBI Taxonomy" id="2969984"/>
    <lineage>
        <taxon>Bacteria</taxon>
        <taxon>Pseudomonadati</taxon>
        <taxon>Pseudomonadota</taxon>
        <taxon>Alphaproteobacteria</taxon>
        <taxon>Sphingomonadales</taxon>
        <taxon>Erythrobacteraceae</taxon>
        <taxon>Parerythrobacter</taxon>
    </lineage>
</organism>
<dbReference type="SUPFAM" id="SSF53681">
    <property type="entry name" value="Aspartate/glutamate racemase"/>
    <property type="match status" value="2"/>
</dbReference>
<dbReference type="PANTHER" id="PTHR21198:SF7">
    <property type="entry name" value="ASPARTATE-GLUTAMATE RACEMASE FAMILY"/>
    <property type="match status" value="1"/>
</dbReference>
<dbReference type="PANTHER" id="PTHR21198">
    <property type="entry name" value="GLUTAMATE RACEMASE"/>
    <property type="match status" value="1"/>
</dbReference>
<dbReference type="Gene3D" id="3.40.50.1860">
    <property type="match status" value="2"/>
</dbReference>
<dbReference type="InterPro" id="IPR001920">
    <property type="entry name" value="Asp/Glu_race"/>
</dbReference>
<dbReference type="NCBIfam" id="TIGR00035">
    <property type="entry name" value="asp_race"/>
    <property type="match status" value="1"/>
</dbReference>
<dbReference type="GO" id="GO:0016853">
    <property type="term" value="F:isomerase activity"/>
    <property type="evidence" value="ECO:0007669"/>
    <property type="project" value="UniProtKB-KW"/>
</dbReference>
<sequence length="232" mass="25327">MRKLGLIGGMSWVSTRTYYEAINLSVQKRAGAMSSAPLLIESLDFRELSGLLSSEDWGRAAGILVDSARRLEGAGAQGLVIAANSMHREYDRVAEAVAIPVLHIADCVGRRMAADKVTNAALIGTRNVMTESFYRQRLVSHGIDLLPPDMANVEVLDRYIYDELMLGKATRDAERALKTIITQKEQAGAKAIVLACTELEMVVDVKANVLPIYDSARIHCAAAADWIFGTDF</sequence>
<comment type="caution">
    <text evidence="3">The sequence shown here is derived from an EMBL/GenBank/DDBJ whole genome shotgun (WGS) entry which is preliminary data.</text>
</comment>
<name>A0ABT1XVP9_9SPHN</name>
<accession>A0ABT1XVP9</accession>
<protein>
    <submittedName>
        <fullName evidence="3">Amino acid racemase</fullName>
        <ecNumber evidence="3">5.1.1.-</ecNumber>
    </submittedName>
</protein>
<dbReference type="InterPro" id="IPR004380">
    <property type="entry name" value="Asp_race"/>
</dbReference>
<reference evidence="3 4" key="1">
    <citation type="submission" date="2022-08" db="EMBL/GenBank/DDBJ databases">
        <title>Polyphasic taxonomy analysis of Qipengyuania sp.RS5-5.</title>
        <authorList>
            <person name="Xamxidin M."/>
            <person name="Wu M."/>
        </authorList>
    </citation>
    <scope>NUCLEOTIDE SEQUENCE [LARGE SCALE GENOMIC DNA]</scope>
    <source>
        <strain evidence="3 4">RS5-5</strain>
    </source>
</reference>
<keyword evidence="4" id="KW-1185">Reference proteome</keyword>
<proteinExistence type="inferred from homology"/>
<gene>
    <name evidence="3" type="ORF">NSO95_13815</name>
</gene>
<evidence type="ECO:0000313" key="3">
    <source>
        <dbReference type="EMBL" id="MCR2835021.1"/>
    </source>
</evidence>
<dbReference type="Proteomes" id="UP001206067">
    <property type="component" value="Unassembled WGS sequence"/>
</dbReference>
<dbReference type="InterPro" id="IPR015942">
    <property type="entry name" value="Asp/Glu/hydantoin_racemase"/>
</dbReference>
<dbReference type="EC" id="5.1.1.-" evidence="3"/>
<evidence type="ECO:0000256" key="1">
    <source>
        <dbReference type="ARBA" id="ARBA00007847"/>
    </source>
</evidence>